<dbReference type="InterPro" id="IPR050767">
    <property type="entry name" value="Sel1_AlgK"/>
</dbReference>
<dbReference type="AlphaFoldDB" id="A0AAD4H2I0"/>
<keyword evidence="3" id="KW-1185">Reference proteome</keyword>
<proteinExistence type="inferred from homology"/>
<dbReference type="InterPro" id="IPR011990">
    <property type="entry name" value="TPR-like_helical_dom_sf"/>
</dbReference>
<protein>
    <recommendedName>
        <fullName evidence="4">HCP-like protein</fullName>
    </recommendedName>
</protein>
<dbReference type="EMBL" id="JAAAIL010001696">
    <property type="protein sequence ID" value="KAG0266075.1"/>
    <property type="molecule type" value="Genomic_DNA"/>
</dbReference>
<evidence type="ECO:0000313" key="2">
    <source>
        <dbReference type="EMBL" id="KAG0266075.1"/>
    </source>
</evidence>
<evidence type="ECO:0008006" key="4">
    <source>
        <dbReference type="Google" id="ProtNLM"/>
    </source>
</evidence>
<reference evidence="2" key="1">
    <citation type="journal article" date="2020" name="Fungal Divers.">
        <title>Resolving the Mortierellaceae phylogeny through synthesis of multi-gene phylogenetics and phylogenomics.</title>
        <authorList>
            <person name="Vandepol N."/>
            <person name="Liber J."/>
            <person name="Desiro A."/>
            <person name="Na H."/>
            <person name="Kennedy M."/>
            <person name="Barry K."/>
            <person name="Grigoriev I.V."/>
            <person name="Miller A.N."/>
            <person name="O'Donnell K."/>
            <person name="Stajich J.E."/>
            <person name="Bonito G."/>
        </authorList>
    </citation>
    <scope>NUCLEOTIDE SEQUENCE</scope>
    <source>
        <strain evidence="2">NRRL 28262</strain>
    </source>
</reference>
<organism evidence="2 3">
    <name type="scientific">Linnemannia exigua</name>
    <dbReference type="NCBI Taxonomy" id="604196"/>
    <lineage>
        <taxon>Eukaryota</taxon>
        <taxon>Fungi</taxon>
        <taxon>Fungi incertae sedis</taxon>
        <taxon>Mucoromycota</taxon>
        <taxon>Mortierellomycotina</taxon>
        <taxon>Mortierellomycetes</taxon>
        <taxon>Mortierellales</taxon>
        <taxon>Mortierellaceae</taxon>
        <taxon>Linnemannia</taxon>
    </lineage>
</organism>
<dbReference type="PANTHER" id="PTHR11102:SF160">
    <property type="entry name" value="ERAD-ASSOCIATED E3 UBIQUITIN-PROTEIN LIGASE COMPONENT HRD3"/>
    <property type="match status" value="1"/>
</dbReference>
<dbReference type="SMART" id="SM00671">
    <property type="entry name" value="SEL1"/>
    <property type="match status" value="5"/>
</dbReference>
<dbReference type="SUPFAM" id="SSF81901">
    <property type="entry name" value="HCP-like"/>
    <property type="match status" value="1"/>
</dbReference>
<evidence type="ECO:0000313" key="3">
    <source>
        <dbReference type="Proteomes" id="UP001194580"/>
    </source>
</evidence>
<comment type="caution">
    <text evidence="2">The sequence shown here is derived from an EMBL/GenBank/DDBJ whole genome shotgun (WGS) entry which is preliminary data.</text>
</comment>
<dbReference type="Pfam" id="PF08238">
    <property type="entry name" value="Sel1"/>
    <property type="match status" value="5"/>
</dbReference>
<evidence type="ECO:0000256" key="1">
    <source>
        <dbReference type="ARBA" id="ARBA00038101"/>
    </source>
</evidence>
<comment type="similarity">
    <text evidence="1">Belongs to the sel-1 family.</text>
</comment>
<name>A0AAD4H2I0_9FUNG</name>
<dbReference type="Proteomes" id="UP001194580">
    <property type="component" value="Unassembled WGS sequence"/>
</dbReference>
<dbReference type="InterPro" id="IPR006597">
    <property type="entry name" value="Sel1-like"/>
</dbReference>
<dbReference type="Gene3D" id="1.25.40.10">
    <property type="entry name" value="Tetratricopeptide repeat domain"/>
    <property type="match status" value="2"/>
</dbReference>
<gene>
    <name evidence="2" type="ORF">BGZ95_003113</name>
</gene>
<sequence>MISEEFRQGDQKGLPTRLNNININSRPVSKSITTPANVSRSLQINTIAKAAETPTHNNIHTQNSAHPQDDRELQDVPYHIRAFNNRNNCSNTASPVSVLQEQPSDSAKGLLLAEMTEKASQGDKVAQNTLGEMYKDGRGVLQNNHAAMEWFLKAADQGCPFAQYNIGNLYLFGRGVTHDKVEAVHWHLKAAEHDHAAAQNKLGSMYRDGHGVLEDPSEAMIWYHKAAEQDFGHAQLNLAAMYCYSFGVARDYSQAMLWLRKAADQGLGYAKYKLGLMYKEGLGVPKDRVRAMELHREAFKHGHRASAMVLKKKELDTAKNNEKV</sequence>
<accession>A0AAD4H2I0</accession>
<dbReference type="PANTHER" id="PTHR11102">
    <property type="entry name" value="SEL-1-LIKE PROTEIN"/>
    <property type="match status" value="1"/>
</dbReference>